<evidence type="ECO:0000256" key="1">
    <source>
        <dbReference type="ARBA" id="ARBA00022801"/>
    </source>
</evidence>
<reference evidence="3" key="1">
    <citation type="submission" date="2021-02" db="EMBL/GenBank/DDBJ databases">
        <title>Psilocybe cubensis genome.</title>
        <authorList>
            <person name="Mckernan K.J."/>
            <person name="Crawford S."/>
            <person name="Trippe A."/>
            <person name="Kane L.T."/>
            <person name="Mclaughlin S."/>
        </authorList>
    </citation>
    <scope>NUCLEOTIDE SEQUENCE [LARGE SCALE GENOMIC DNA]</scope>
    <source>
        <strain evidence="3">MGC-MH-2018</strain>
    </source>
</reference>
<dbReference type="GO" id="GO:0016787">
    <property type="term" value="F:hydrolase activity"/>
    <property type="evidence" value="ECO:0007669"/>
    <property type="project" value="UniProtKB-KW"/>
</dbReference>
<dbReference type="EMBL" id="JAFIQS010000012">
    <property type="protein sequence ID" value="KAG5164356.1"/>
    <property type="molecule type" value="Genomic_DNA"/>
</dbReference>
<organism evidence="3">
    <name type="scientific">Psilocybe cubensis</name>
    <name type="common">Psychedelic mushroom</name>
    <name type="synonym">Stropharia cubensis</name>
    <dbReference type="NCBI Taxonomy" id="181762"/>
    <lineage>
        <taxon>Eukaryota</taxon>
        <taxon>Fungi</taxon>
        <taxon>Dikarya</taxon>
        <taxon>Basidiomycota</taxon>
        <taxon>Agaricomycotina</taxon>
        <taxon>Agaricomycetes</taxon>
        <taxon>Agaricomycetidae</taxon>
        <taxon>Agaricales</taxon>
        <taxon>Agaricineae</taxon>
        <taxon>Strophariaceae</taxon>
        <taxon>Psilocybe</taxon>
    </lineage>
</organism>
<dbReference type="SUPFAM" id="SSF53474">
    <property type="entry name" value="alpha/beta-Hydrolases"/>
    <property type="match status" value="1"/>
</dbReference>
<dbReference type="OrthoDB" id="433474at2759"/>
<feature type="domain" description="BD-FAE-like" evidence="2">
    <location>
        <begin position="52"/>
        <end position="174"/>
    </location>
</feature>
<name>A0A8H7XQV5_PSICU</name>
<dbReference type="Gene3D" id="3.40.50.1820">
    <property type="entry name" value="alpha/beta hydrolase"/>
    <property type="match status" value="1"/>
</dbReference>
<dbReference type="InterPro" id="IPR049492">
    <property type="entry name" value="BD-FAE-like_dom"/>
</dbReference>
<comment type="caution">
    <text evidence="3">The sequence shown here is derived from an EMBL/GenBank/DDBJ whole genome shotgun (WGS) entry which is preliminary data.</text>
</comment>
<evidence type="ECO:0000313" key="3">
    <source>
        <dbReference type="EMBL" id="KAG5164356.1"/>
    </source>
</evidence>
<dbReference type="PANTHER" id="PTHR48081">
    <property type="entry name" value="AB HYDROLASE SUPERFAMILY PROTEIN C4A8.06C"/>
    <property type="match status" value="1"/>
</dbReference>
<dbReference type="AlphaFoldDB" id="A0A8H7XQV5"/>
<protein>
    <recommendedName>
        <fullName evidence="2">BD-FAE-like domain-containing protein</fullName>
    </recommendedName>
</protein>
<proteinExistence type="predicted"/>
<accession>A0A8H7XQV5</accession>
<gene>
    <name evidence="3" type="ORF">JR316_010862</name>
</gene>
<dbReference type="Pfam" id="PF20434">
    <property type="entry name" value="BD-FAE"/>
    <property type="match status" value="1"/>
</dbReference>
<evidence type="ECO:0000259" key="2">
    <source>
        <dbReference type="Pfam" id="PF20434"/>
    </source>
</evidence>
<keyword evidence="1" id="KW-0378">Hydrolase</keyword>
<sequence length="316" mass="35355">MDIIAQFQDKEIAKVIDPTVAAFAPLLKKKKTFIQEIPTKSFKYGNTDRHQLDVYYPLEQGSRKKTPILFFIYGGGFNTGERSISPKTFGLVYACVGAFYARRGYIVVVPDYRLVPHITYPAPAEDVRDAVRWVVAHADECLVSPGSPSPDLEKIALMGHSAGAAHVATMVWDTNVLAEDDELRKRIVATILESPPYDLSMMTVDWPTAPIHIHYYGGTIELVHANAPMLFYRKLSKSFAETLPKILMVEGENEPDWLLDAGVSFHKEVKDKTGEDVKKIVAKGHNHISLNWALSTGVGEDWAEELVEWLDKLVAQ</sequence>
<dbReference type="InterPro" id="IPR050300">
    <property type="entry name" value="GDXG_lipolytic_enzyme"/>
</dbReference>
<dbReference type="InterPro" id="IPR029058">
    <property type="entry name" value="AB_hydrolase_fold"/>
</dbReference>